<name>M5SIL5_9BACT</name>
<comment type="caution">
    <text evidence="1">The sequence shown here is derived from an EMBL/GenBank/DDBJ whole genome shotgun (WGS) entry which is preliminary data.</text>
</comment>
<evidence type="ECO:0000313" key="1">
    <source>
        <dbReference type="EMBL" id="EMI26049.1"/>
    </source>
</evidence>
<dbReference type="PATRIC" id="fig|1263868.3.peg.3649"/>
<reference evidence="1 2" key="1">
    <citation type="journal article" date="2013" name="Mar. Genomics">
        <title>Expression of sulfatases in Rhodopirellula baltica and the diversity of sulfatases in the genus Rhodopirellula.</title>
        <authorList>
            <person name="Wegner C.E."/>
            <person name="Richter-Heitmann T."/>
            <person name="Klindworth A."/>
            <person name="Klockow C."/>
            <person name="Richter M."/>
            <person name="Achstetter T."/>
            <person name="Glockner F.O."/>
            <person name="Harder J."/>
        </authorList>
    </citation>
    <scope>NUCLEOTIDE SEQUENCE [LARGE SCALE GENOMIC DNA]</scope>
    <source>
        <strain evidence="1 2">SH398</strain>
    </source>
</reference>
<dbReference type="Proteomes" id="UP000011996">
    <property type="component" value="Unassembled WGS sequence"/>
</dbReference>
<dbReference type="AlphaFoldDB" id="M5SIL5"/>
<accession>M5SIL5</accession>
<organism evidence="1 2">
    <name type="scientific">Rhodopirellula europaea SH398</name>
    <dbReference type="NCBI Taxonomy" id="1263868"/>
    <lineage>
        <taxon>Bacteria</taxon>
        <taxon>Pseudomonadati</taxon>
        <taxon>Planctomycetota</taxon>
        <taxon>Planctomycetia</taxon>
        <taxon>Pirellulales</taxon>
        <taxon>Pirellulaceae</taxon>
        <taxon>Rhodopirellula</taxon>
    </lineage>
</organism>
<sequence>MTDTTFIWVVFYKKPIAPTGFTSCIHEPFTIPTRKLRNSLEERFLFLNDLPATKLVILTEKKLATVSR</sequence>
<evidence type="ECO:0000313" key="2">
    <source>
        <dbReference type="Proteomes" id="UP000011996"/>
    </source>
</evidence>
<protein>
    <submittedName>
        <fullName evidence="1">Uncharacterized protein</fullName>
    </submittedName>
</protein>
<dbReference type="EMBL" id="ANOF01000107">
    <property type="protein sequence ID" value="EMI26049.1"/>
    <property type="molecule type" value="Genomic_DNA"/>
</dbReference>
<proteinExistence type="predicted"/>
<gene>
    <name evidence="1" type="ORF">RESH_03386</name>
</gene>